<feature type="binding site" evidence="6">
    <location>
        <position position="89"/>
    </location>
    <ligand>
        <name>chlorophyll a</name>
        <dbReference type="ChEBI" id="CHEBI:58416"/>
        <label>1</label>
    </ligand>
</feature>
<evidence type="ECO:0000256" key="8">
    <source>
        <dbReference type="SAM" id="MobiDB-lite"/>
    </source>
</evidence>
<dbReference type="Pfam" id="PF00504">
    <property type="entry name" value="Chloroa_b-bind"/>
    <property type="match status" value="1"/>
</dbReference>
<dbReference type="InterPro" id="IPR001344">
    <property type="entry name" value="Chloro_AB-bd_pln"/>
</dbReference>
<feature type="binding site" description="axial binding residue" evidence="6">
    <location>
        <position position="94"/>
    </location>
    <ligand>
        <name>chlorophyll b</name>
        <dbReference type="ChEBI" id="CHEBI:61721"/>
        <label>1</label>
    </ligand>
    <ligandPart>
        <name>Mg</name>
        <dbReference type="ChEBI" id="CHEBI:25107"/>
    </ligandPart>
</feature>
<keyword evidence="7" id="KW-0604">Photosystem II</keyword>
<comment type="subcellular location">
    <subcellularLocation>
        <location evidence="7">Plastid</location>
        <location evidence="7">Chloroplast thylakoid membrane</location>
    </subcellularLocation>
</comment>
<dbReference type="GO" id="GO:0009523">
    <property type="term" value="C:photosystem II"/>
    <property type="evidence" value="ECO:0007669"/>
    <property type="project" value="UniProtKB-KW"/>
</dbReference>
<evidence type="ECO:0000256" key="6">
    <source>
        <dbReference type="PIRSR" id="PIRSR601344-1"/>
    </source>
</evidence>
<dbReference type="AlphaFoldDB" id="K8F7E4"/>
<dbReference type="Proteomes" id="UP000198341">
    <property type="component" value="Chromosome 8"/>
</dbReference>
<comment type="function">
    <text evidence="7">The light-harvesting complex (LHC) functions as a light receptor, it captures and delivers excitation energy to photosystems with which it is closely associated.</text>
</comment>
<evidence type="ECO:0000256" key="1">
    <source>
        <dbReference type="ARBA" id="ARBA00022494"/>
    </source>
</evidence>
<dbReference type="PANTHER" id="PTHR21649">
    <property type="entry name" value="CHLOROPHYLL A/B BINDING PROTEIN"/>
    <property type="match status" value="1"/>
</dbReference>
<sequence>MTTTQTLTQSSSTLTGSSWRSSSLRAKHHQQRSVMRTKVSAQIGFGTDKKWLKTTIYPEWGSFPNSKEGVPSEWSNLTPEEYRKNADIEVIHGRWAMLAVSGVWAQENAGAGPWWEAGKECTIDSCKLTYAGFGDFKSSPTGALFGLIFIETLLLGGAEAYRTGLLENPFQDGLKQNDAYPGGRFDPFNYAEKEDLDLMKIRELKHGRLAMLAWLGILGQAVSTRAGAVSNATAHIGDVYHCNVFDRSGCGF</sequence>
<keyword evidence="3 7" id="KW-0602">Photosynthesis</keyword>
<dbReference type="Gene3D" id="1.10.3460.10">
    <property type="entry name" value="Chlorophyll a/b binding protein domain"/>
    <property type="match status" value="1"/>
</dbReference>
<evidence type="ECO:0000256" key="5">
    <source>
        <dbReference type="ARBA" id="ARBA00022991"/>
    </source>
</evidence>
<evidence type="ECO:0000313" key="10">
    <source>
        <dbReference type="Proteomes" id="UP000198341"/>
    </source>
</evidence>
<dbReference type="SUPFAM" id="SSF103511">
    <property type="entry name" value="Chlorophyll a-b binding protein"/>
    <property type="match status" value="1"/>
</dbReference>
<keyword evidence="2 7" id="KW-0150">Chloroplast</keyword>
<evidence type="ECO:0000256" key="2">
    <source>
        <dbReference type="ARBA" id="ARBA00022528"/>
    </source>
</evidence>
<feature type="binding site" evidence="6">
    <location>
        <position position="75"/>
    </location>
    <ligand>
        <name>chlorophyll a</name>
        <dbReference type="ChEBI" id="CHEBI:58416"/>
        <label>1</label>
    </ligand>
</feature>
<feature type="compositionally biased region" description="Low complexity" evidence="8">
    <location>
        <begin position="1"/>
        <end position="24"/>
    </location>
</feature>
<evidence type="ECO:0000256" key="4">
    <source>
        <dbReference type="ARBA" id="ARBA00022640"/>
    </source>
</evidence>
<feature type="binding site" evidence="6">
    <location>
        <position position="92"/>
    </location>
    <ligand>
        <name>chlorophyll a</name>
        <dbReference type="ChEBI" id="CHEBI:58416"/>
        <label>1</label>
    </ligand>
</feature>
<proteinExistence type="inferred from homology"/>
<name>K8F7E4_9CHLO</name>
<dbReference type="STRING" id="41875.K8F7E4"/>
<feature type="binding site" description="axial binding residue" evidence="6">
    <location>
        <position position="174"/>
    </location>
    <ligand>
        <name>chlorophyll b</name>
        <dbReference type="ChEBI" id="CHEBI:61721"/>
        <label>1</label>
    </ligand>
    <ligandPart>
        <name>Mg</name>
        <dbReference type="ChEBI" id="CHEBI:25107"/>
    </ligandPart>
</feature>
<comment type="similarity">
    <text evidence="7">Belongs to the light-harvesting chlorophyll a/b-binding (LHC) protein family.</text>
</comment>
<dbReference type="GO" id="GO:0009765">
    <property type="term" value="P:photosynthesis, light harvesting"/>
    <property type="evidence" value="ECO:0007669"/>
    <property type="project" value="InterPro"/>
</dbReference>
<reference evidence="9 10" key="1">
    <citation type="submission" date="2011-10" db="EMBL/GenBank/DDBJ databases">
        <authorList>
            <person name="Genoscope - CEA"/>
        </authorList>
    </citation>
    <scope>NUCLEOTIDE SEQUENCE [LARGE SCALE GENOMIC DNA]</scope>
    <source>
        <strain evidence="9 10">RCC 1105</strain>
    </source>
</reference>
<feature type="binding site" evidence="6">
    <location>
        <position position="203"/>
    </location>
    <ligand>
        <name>chlorophyll a</name>
        <dbReference type="ChEBI" id="CHEBI:58416"/>
        <label>1</label>
    </ligand>
</feature>
<accession>K8F7E4</accession>
<feature type="binding site" evidence="6">
    <location>
        <position position="235"/>
    </location>
    <ligand>
        <name>chlorophyll a</name>
        <dbReference type="ChEBI" id="CHEBI:58416"/>
        <label>1</label>
    </ligand>
</feature>
<keyword evidence="7" id="KW-0603">Photosystem I</keyword>
<keyword evidence="4 7" id="KW-0934">Plastid</keyword>
<dbReference type="GO" id="GO:0009522">
    <property type="term" value="C:photosystem I"/>
    <property type="evidence" value="ECO:0007669"/>
    <property type="project" value="UniProtKB-KW"/>
</dbReference>
<evidence type="ECO:0000256" key="7">
    <source>
        <dbReference type="RuleBase" id="RU363080"/>
    </source>
</evidence>
<dbReference type="GO" id="GO:0009535">
    <property type="term" value="C:chloroplast thylakoid membrane"/>
    <property type="evidence" value="ECO:0007669"/>
    <property type="project" value="UniProtKB-SubCell"/>
</dbReference>
<evidence type="ECO:0000313" key="9">
    <source>
        <dbReference type="EMBL" id="CCO17503.1"/>
    </source>
</evidence>
<dbReference type="GO" id="GO:0016168">
    <property type="term" value="F:chlorophyll binding"/>
    <property type="evidence" value="ECO:0007669"/>
    <property type="project" value="UniProtKB-KW"/>
</dbReference>
<dbReference type="RefSeq" id="XP_007511382.1">
    <property type="nucleotide sequence ID" value="XM_007511320.1"/>
</dbReference>
<keyword evidence="5 7" id="KW-0157">Chromophore</keyword>
<feature type="region of interest" description="Disordered" evidence="8">
    <location>
        <begin position="1"/>
        <end position="34"/>
    </location>
</feature>
<feature type="binding site" description="axial binding residue" evidence="6">
    <location>
        <position position="220"/>
    </location>
    <ligand>
        <name>chlorophyll a</name>
        <dbReference type="ChEBI" id="CHEBI:58416"/>
        <label>4</label>
    </ligand>
    <ligandPart>
        <name>Mg</name>
        <dbReference type="ChEBI" id="CHEBI:25107"/>
    </ligandPart>
</feature>
<keyword evidence="1 6" id="KW-0148">Chlorophyll</keyword>
<dbReference type="GeneID" id="19014163"/>
<dbReference type="OrthoDB" id="423598at2759"/>
<feature type="binding site" evidence="6">
    <location>
        <position position="208"/>
    </location>
    <ligand>
        <name>chlorophyll a</name>
        <dbReference type="ChEBI" id="CHEBI:58416"/>
        <label>1</label>
    </ligand>
</feature>
<protein>
    <recommendedName>
        <fullName evidence="7">Chlorophyll a-b binding protein, chloroplastic</fullName>
    </recommendedName>
</protein>
<organism evidence="9 10">
    <name type="scientific">Bathycoccus prasinos</name>
    <dbReference type="NCBI Taxonomy" id="41875"/>
    <lineage>
        <taxon>Eukaryota</taxon>
        <taxon>Viridiplantae</taxon>
        <taxon>Chlorophyta</taxon>
        <taxon>Mamiellophyceae</taxon>
        <taxon>Mamiellales</taxon>
        <taxon>Bathycoccaceae</taxon>
        <taxon>Bathycoccus</taxon>
    </lineage>
</organism>
<dbReference type="EMBL" id="FO082271">
    <property type="protein sequence ID" value="CCO17503.1"/>
    <property type="molecule type" value="Genomic_DNA"/>
</dbReference>
<evidence type="ECO:0000256" key="3">
    <source>
        <dbReference type="ARBA" id="ARBA00022531"/>
    </source>
</evidence>
<keyword evidence="10" id="KW-1185">Reference proteome</keyword>
<dbReference type="InterPro" id="IPR022796">
    <property type="entry name" value="Chloroa_b-bind"/>
</dbReference>
<keyword evidence="7" id="KW-0793">Thylakoid</keyword>
<gene>
    <name evidence="9" type="ORF">Bathy08g01840</name>
</gene>
<dbReference type="KEGG" id="bpg:Bathy08g01840"/>